<keyword evidence="1" id="KW-0812">Transmembrane</keyword>
<dbReference type="Proteomes" id="UP001597102">
    <property type="component" value="Unassembled WGS sequence"/>
</dbReference>
<keyword evidence="1" id="KW-0472">Membrane</keyword>
<comment type="caution">
    <text evidence="2">The sequence shown here is derived from an EMBL/GenBank/DDBJ whole genome shotgun (WGS) entry which is preliminary data.</text>
</comment>
<feature type="transmembrane region" description="Helical" evidence="1">
    <location>
        <begin position="72"/>
        <end position="93"/>
    </location>
</feature>
<sequence length="129" mass="13758">MSVNIVSVVIAAVAGFLVGWGWYALFGKIWQRGLGDPEMKPRPAPFIFAAIANLLMAVIFSGVLFHTRMWTIRGGIISAALLWAGFVLTTVTVNQSFQGRPGSVIAIDAGHWLVVMMVIGGILGAFGPT</sequence>
<name>A0ABW3J5K0_9HYPH</name>
<feature type="transmembrane region" description="Helical" evidence="1">
    <location>
        <begin position="46"/>
        <end position="66"/>
    </location>
</feature>
<evidence type="ECO:0000313" key="2">
    <source>
        <dbReference type="EMBL" id="MFD0985692.1"/>
    </source>
</evidence>
<keyword evidence="1" id="KW-1133">Transmembrane helix</keyword>
<feature type="transmembrane region" description="Helical" evidence="1">
    <location>
        <begin position="105"/>
        <end position="126"/>
    </location>
</feature>
<dbReference type="Pfam" id="PF08570">
    <property type="entry name" value="DUF1761"/>
    <property type="match status" value="1"/>
</dbReference>
<reference evidence="3" key="1">
    <citation type="journal article" date="2019" name="Int. J. Syst. Evol. Microbiol.">
        <title>The Global Catalogue of Microorganisms (GCM) 10K type strain sequencing project: providing services to taxonomists for standard genome sequencing and annotation.</title>
        <authorList>
            <consortium name="The Broad Institute Genomics Platform"/>
            <consortium name="The Broad Institute Genome Sequencing Center for Infectious Disease"/>
            <person name="Wu L."/>
            <person name="Ma J."/>
        </authorList>
    </citation>
    <scope>NUCLEOTIDE SEQUENCE [LARGE SCALE GENOMIC DNA]</scope>
    <source>
        <strain evidence="3">CCUG 61697</strain>
    </source>
</reference>
<evidence type="ECO:0000256" key="1">
    <source>
        <dbReference type="SAM" id="Phobius"/>
    </source>
</evidence>
<dbReference type="EMBL" id="JBHTJO010000001">
    <property type="protein sequence ID" value="MFD0985692.1"/>
    <property type="molecule type" value="Genomic_DNA"/>
</dbReference>
<keyword evidence="3" id="KW-1185">Reference proteome</keyword>
<protein>
    <submittedName>
        <fullName evidence="2">DUF1761 domain-containing protein</fullName>
    </submittedName>
</protein>
<dbReference type="RefSeq" id="WP_379084444.1">
    <property type="nucleotide sequence ID" value="NZ_JBHTJO010000001.1"/>
</dbReference>
<gene>
    <name evidence="2" type="ORF">ACFQ2F_01110</name>
</gene>
<accession>A0ABW3J5K0</accession>
<feature type="transmembrane region" description="Helical" evidence="1">
    <location>
        <begin position="6"/>
        <end position="25"/>
    </location>
</feature>
<dbReference type="InterPro" id="IPR013879">
    <property type="entry name" value="DUF1761"/>
</dbReference>
<evidence type="ECO:0000313" key="3">
    <source>
        <dbReference type="Proteomes" id="UP001597102"/>
    </source>
</evidence>
<proteinExistence type="predicted"/>
<organism evidence="2 3">
    <name type="scientific">Methyloligella solikamskensis</name>
    <dbReference type="NCBI Taxonomy" id="1177756"/>
    <lineage>
        <taxon>Bacteria</taxon>
        <taxon>Pseudomonadati</taxon>
        <taxon>Pseudomonadota</taxon>
        <taxon>Alphaproteobacteria</taxon>
        <taxon>Hyphomicrobiales</taxon>
        <taxon>Hyphomicrobiaceae</taxon>
        <taxon>Methyloligella</taxon>
    </lineage>
</organism>